<keyword evidence="1" id="KW-1133">Transmembrane helix</keyword>
<name>A0AA38C4R4_TAXCH</name>
<keyword evidence="3" id="KW-1185">Reference proteome</keyword>
<reference evidence="2 3" key="1">
    <citation type="journal article" date="2021" name="Nat. Plants">
        <title>The Taxus genome provides insights into paclitaxel biosynthesis.</title>
        <authorList>
            <person name="Xiong X."/>
            <person name="Gou J."/>
            <person name="Liao Q."/>
            <person name="Li Y."/>
            <person name="Zhou Q."/>
            <person name="Bi G."/>
            <person name="Li C."/>
            <person name="Du R."/>
            <person name="Wang X."/>
            <person name="Sun T."/>
            <person name="Guo L."/>
            <person name="Liang H."/>
            <person name="Lu P."/>
            <person name="Wu Y."/>
            <person name="Zhang Z."/>
            <person name="Ro D.K."/>
            <person name="Shang Y."/>
            <person name="Huang S."/>
            <person name="Yan J."/>
        </authorList>
    </citation>
    <scope>NUCLEOTIDE SEQUENCE [LARGE SCALE GENOMIC DNA]</scope>
    <source>
        <strain evidence="2">Ta-2019</strain>
    </source>
</reference>
<evidence type="ECO:0000313" key="3">
    <source>
        <dbReference type="Proteomes" id="UP000824469"/>
    </source>
</evidence>
<sequence>IWLEILMVGGALLGYIFTVGGTTISWISRLQKVVTLSTTETKYVAATEASNEMIWMSRLMEELGKEQ</sequence>
<dbReference type="CDD" id="cd09272">
    <property type="entry name" value="RNase_HI_RT_Ty1"/>
    <property type="match status" value="1"/>
</dbReference>
<evidence type="ECO:0000256" key="1">
    <source>
        <dbReference type="SAM" id="Phobius"/>
    </source>
</evidence>
<dbReference type="EMBL" id="JAHRHJ020000905">
    <property type="protein sequence ID" value="KAH9293627.1"/>
    <property type="molecule type" value="Genomic_DNA"/>
</dbReference>
<keyword evidence="1" id="KW-0812">Transmembrane</keyword>
<proteinExistence type="predicted"/>
<protein>
    <submittedName>
        <fullName evidence="2">Uncharacterized protein</fullName>
    </submittedName>
</protein>
<organism evidence="2 3">
    <name type="scientific">Taxus chinensis</name>
    <name type="common">Chinese yew</name>
    <name type="synonym">Taxus wallichiana var. chinensis</name>
    <dbReference type="NCBI Taxonomy" id="29808"/>
    <lineage>
        <taxon>Eukaryota</taxon>
        <taxon>Viridiplantae</taxon>
        <taxon>Streptophyta</taxon>
        <taxon>Embryophyta</taxon>
        <taxon>Tracheophyta</taxon>
        <taxon>Spermatophyta</taxon>
        <taxon>Pinopsida</taxon>
        <taxon>Pinidae</taxon>
        <taxon>Conifers II</taxon>
        <taxon>Cupressales</taxon>
        <taxon>Taxaceae</taxon>
        <taxon>Taxus</taxon>
    </lineage>
</organism>
<keyword evidence="1" id="KW-0472">Membrane</keyword>
<feature type="non-terminal residue" evidence="2">
    <location>
        <position position="67"/>
    </location>
</feature>
<accession>A0AA38C4R4</accession>
<feature type="non-terminal residue" evidence="2">
    <location>
        <position position="1"/>
    </location>
</feature>
<comment type="caution">
    <text evidence="2">The sequence shown here is derived from an EMBL/GenBank/DDBJ whole genome shotgun (WGS) entry which is preliminary data.</text>
</comment>
<gene>
    <name evidence="2" type="ORF">KI387_041169</name>
</gene>
<dbReference type="Proteomes" id="UP000824469">
    <property type="component" value="Unassembled WGS sequence"/>
</dbReference>
<dbReference type="AlphaFoldDB" id="A0AA38C4R4"/>
<evidence type="ECO:0000313" key="2">
    <source>
        <dbReference type="EMBL" id="KAH9293627.1"/>
    </source>
</evidence>
<feature type="transmembrane region" description="Helical" evidence="1">
    <location>
        <begin position="6"/>
        <end position="27"/>
    </location>
</feature>